<dbReference type="PROSITE" id="PS51918">
    <property type="entry name" value="RADICAL_SAM"/>
    <property type="match status" value="1"/>
</dbReference>
<dbReference type="Pfam" id="PF04055">
    <property type="entry name" value="Radical_SAM"/>
    <property type="match status" value="1"/>
</dbReference>
<organism evidence="6 7">
    <name type="scientific">Candidatus Collierbacteria bacterium RIFOXYD1_FULL_40_9</name>
    <dbReference type="NCBI Taxonomy" id="1817731"/>
    <lineage>
        <taxon>Bacteria</taxon>
        <taxon>Candidatus Collieribacteriota</taxon>
    </lineage>
</organism>
<comment type="caution">
    <text evidence="6">The sequence shown here is derived from an EMBL/GenBank/DDBJ whole genome shotgun (WGS) entry which is preliminary data.</text>
</comment>
<evidence type="ECO:0000313" key="7">
    <source>
        <dbReference type="Proteomes" id="UP000179237"/>
    </source>
</evidence>
<dbReference type="InterPro" id="IPR058240">
    <property type="entry name" value="rSAM_sf"/>
</dbReference>
<dbReference type="GO" id="GO:0046872">
    <property type="term" value="F:metal ion binding"/>
    <property type="evidence" value="ECO:0007669"/>
    <property type="project" value="UniProtKB-KW"/>
</dbReference>
<keyword evidence="1" id="KW-0949">S-adenosyl-L-methionine</keyword>
<dbReference type="PANTHER" id="PTHR11228:SF7">
    <property type="entry name" value="PQQA PEPTIDE CYCLASE"/>
    <property type="match status" value="1"/>
</dbReference>
<name>A0A1F5FPL3_9BACT</name>
<dbReference type="GO" id="GO:0051536">
    <property type="term" value="F:iron-sulfur cluster binding"/>
    <property type="evidence" value="ECO:0007669"/>
    <property type="project" value="UniProtKB-KW"/>
</dbReference>
<keyword evidence="2" id="KW-0479">Metal-binding</keyword>
<dbReference type="Proteomes" id="UP000179237">
    <property type="component" value="Unassembled WGS sequence"/>
</dbReference>
<keyword evidence="4" id="KW-0411">Iron-sulfur</keyword>
<evidence type="ECO:0000256" key="3">
    <source>
        <dbReference type="ARBA" id="ARBA00023004"/>
    </source>
</evidence>
<evidence type="ECO:0000313" key="6">
    <source>
        <dbReference type="EMBL" id="OGD81560.1"/>
    </source>
</evidence>
<dbReference type="AlphaFoldDB" id="A0A1F5FPL3"/>
<sequence>MIVIKSKNALLEITNRCYTGCYAEYCYKKLTISSKGNHIDLDVIKRRVDWVAQFTDCESITLLGGEPLLHPKLKEICEYILAKGLKLDFITSGKISKIPYEISNLEYVLDLYERAETDFQLSYHFGRNQKEYVSTHNQLIKRYLKRREKLKKKKRYVLEHYDFFSTTVITGGMKRNEFEEFVLQVLSDNGWSGTDQKYLNEMWDGYVNHSYRAVSNFSYTISSTDDWMQFRQSVRFIGVKDIFDVKGSFYVSLPEGGVCYGANATINGNQIQLGALHIRADGGVTFPNPQCIDMPNPMANVDLHLSKKDIYEALKGSLAQVQKHVYYFNRLKAKDNCGPDGKELACTACPFDKMCTPCWHTKRPWQK</sequence>
<evidence type="ECO:0000256" key="2">
    <source>
        <dbReference type="ARBA" id="ARBA00022723"/>
    </source>
</evidence>
<dbReference type="InterPro" id="IPR007197">
    <property type="entry name" value="rSAM"/>
</dbReference>
<gene>
    <name evidence="6" type="ORF">A2572_04205</name>
</gene>
<evidence type="ECO:0000256" key="1">
    <source>
        <dbReference type="ARBA" id="ARBA00022691"/>
    </source>
</evidence>
<dbReference type="EMBL" id="MFAQ01000041">
    <property type="protein sequence ID" value="OGD81560.1"/>
    <property type="molecule type" value="Genomic_DNA"/>
</dbReference>
<dbReference type="Gene3D" id="3.20.20.70">
    <property type="entry name" value="Aldolase class I"/>
    <property type="match status" value="1"/>
</dbReference>
<dbReference type="SFLD" id="SFLDS00029">
    <property type="entry name" value="Radical_SAM"/>
    <property type="match status" value="1"/>
</dbReference>
<dbReference type="GO" id="GO:0003824">
    <property type="term" value="F:catalytic activity"/>
    <property type="evidence" value="ECO:0007669"/>
    <property type="project" value="InterPro"/>
</dbReference>
<proteinExistence type="predicted"/>
<evidence type="ECO:0000259" key="5">
    <source>
        <dbReference type="PROSITE" id="PS51918"/>
    </source>
</evidence>
<dbReference type="InterPro" id="IPR013785">
    <property type="entry name" value="Aldolase_TIM"/>
</dbReference>
<dbReference type="SUPFAM" id="SSF102114">
    <property type="entry name" value="Radical SAM enzymes"/>
    <property type="match status" value="1"/>
</dbReference>
<dbReference type="PANTHER" id="PTHR11228">
    <property type="entry name" value="RADICAL SAM DOMAIN PROTEIN"/>
    <property type="match status" value="1"/>
</dbReference>
<dbReference type="InterPro" id="IPR050377">
    <property type="entry name" value="Radical_SAM_PqqE_MftC-like"/>
</dbReference>
<dbReference type="CDD" id="cd01335">
    <property type="entry name" value="Radical_SAM"/>
    <property type="match status" value="1"/>
</dbReference>
<accession>A0A1F5FPL3</accession>
<feature type="domain" description="Radical SAM core" evidence="5">
    <location>
        <begin position="3"/>
        <end position="240"/>
    </location>
</feature>
<keyword evidence="3" id="KW-0408">Iron</keyword>
<evidence type="ECO:0000256" key="4">
    <source>
        <dbReference type="ARBA" id="ARBA00023014"/>
    </source>
</evidence>
<reference evidence="6 7" key="1">
    <citation type="journal article" date="2016" name="Nat. Commun.">
        <title>Thousands of microbial genomes shed light on interconnected biogeochemical processes in an aquifer system.</title>
        <authorList>
            <person name="Anantharaman K."/>
            <person name="Brown C.T."/>
            <person name="Hug L.A."/>
            <person name="Sharon I."/>
            <person name="Castelle C.J."/>
            <person name="Probst A.J."/>
            <person name="Thomas B.C."/>
            <person name="Singh A."/>
            <person name="Wilkins M.J."/>
            <person name="Karaoz U."/>
            <person name="Brodie E.L."/>
            <person name="Williams K.H."/>
            <person name="Hubbard S.S."/>
            <person name="Banfield J.F."/>
        </authorList>
    </citation>
    <scope>NUCLEOTIDE SEQUENCE [LARGE SCALE GENOMIC DNA]</scope>
</reference>
<protein>
    <recommendedName>
        <fullName evidence="5">Radical SAM core domain-containing protein</fullName>
    </recommendedName>
</protein>